<organism evidence="1 4">
    <name type="scientific">Acinetobacter venetianus</name>
    <dbReference type="NCBI Taxonomy" id="52133"/>
    <lineage>
        <taxon>Bacteria</taxon>
        <taxon>Pseudomonadati</taxon>
        <taxon>Pseudomonadota</taxon>
        <taxon>Gammaproteobacteria</taxon>
        <taxon>Moraxellales</taxon>
        <taxon>Moraxellaceae</taxon>
        <taxon>Acinetobacter</taxon>
    </lineage>
</organism>
<evidence type="ECO:0000313" key="3">
    <source>
        <dbReference type="Proteomes" id="UP000075544"/>
    </source>
</evidence>
<dbReference type="AlphaFoldDB" id="A0A150HRE2"/>
<name>A0A150HRE2_9GAMM</name>
<protein>
    <submittedName>
        <fullName evidence="1">Uncharacterized protein</fullName>
    </submittedName>
</protein>
<comment type="caution">
    <text evidence="1">The sequence shown here is derived from an EMBL/GenBank/DDBJ whole genome shotgun (WGS) entry which is preliminary data.</text>
</comment>
<dbReference type="EMBL" id="JRUE01000149">
    <property type="protein sequence ID" value="KXZ69253.1"/>
    <property type="molecule type" value="Genomic_DNA"/>
</dbReference>
<accession>A0A150HRE2</accession>
<dbReference type="PATRIC" id="fig|52133.18.peg.1688"/>
<evidence type="ECO:0000313" key="2">
    <source>
        <dbReference type="EMBL" id="KXZ71291.1"/>
    </source>
</evidence>
<proteinExistence type="predicted"/>
<dbReference type="Proteomes" id="UP000075544">
    <property type="component" value="Unassembled WGS sequence"/>
</dbReference>
<gene>
    <name evidence="2" type="ORF">AVENLUH13518_01378</name>
    <name evidence="1" type="ORF">AVENLUH5627_01625</name>
</gene>
<sequence>MENLERYSQGFEQEVHVHCKRSLGSLLFSFVVLIATGL</sequence>
<evidence type="ECO:0000313" key="4">
    <source>
        <dbReference type="Proteomes" id="UP000075680"/>
    </source>
</evidence>
<reference evidence="3 4" key="1">
    <citation type="journal article" date="2016" name="Sci. Rep.">
        <title>Genomic and phenotypic characterization of the species Acinetobacter venetianus.</title>
        <authorList>
            <person name="Fondi M."/>
            <person name="Maida I."/>
            <person name="Perrin E."/>
            <person name="Orlandini V."/>
            <person name="La Torre L."/>
            <person name="Bosi E."/>
            <person name="Negroni A."/>
            <person name="Zanaroli G."/>
            <person name="Fava F."/>
            <person name="Decorosi F."/>
            <person name="Giovannetti L."/>
            <person name="Viti C."/>
            <person name="Vaneechoutte M."/>
            <person name="Dijkshoorn L."/>
            <person name="Fani R."/>
        </authorList>
    </citation>
    <scope>NUCLEOTIDE SEQUENCE [LARGE SCALE GENOMIC DNA]</scope>
    <source>
        <strain evidence="2 3">LUH13518</strain>
        <strain evidence="1 4">LUH5627</strain>
    </source>
</reference>
<dbReference type="EMBL" id="JRHX01000037">
    <property type="protein sequence ID" value="KXZ71291.1"/>
    <property type="molecule type" value="Genomic_DNA"/>
</dbReference>
<evidence type="ECO:0000313" key="1">
    <source>
        <dbReference type="EMBL" id="KXZ69253.1"/>
    </source>
</evidence>
<dbReference type="Proteomes" id="UP000075680">
    <property type="component" value="Unassembled WGS sequence"/>
</dbReference>